<protein>
    <recommendedName>
        <fullName evidence="4">TNFR-Cys domain-containing protein</fullName>
    </recommendedName>
</protein>
<dbReference type="PANTHER" id="PTHR46838:SF1">
    <property type="entry name" value="TUMOR NECROSIS FACTOR RECEPTOR SUPERFAMILY MEMBER 14"/>
    <property type="match status" value="1"/>
</dbReference>
<dbReference type="GO" id="GO:0050829">
    <property type="term" value="P:defense response to Gram-negative bacterium"/>
    <property type="evidence" value="ECO:0007669"/>
    <property type="project" value="TreeGrafter"/>
</dbReference>
<dbReference type="GO" id="GO:0046642">
    <property type="term" value="P:negative regulation of alpha-beta T cell proliferation"/>
    <property type="evidence" value="ECO:0007669"/>
    <property type="project" value="TreeGrafter"/>
</dbReference>
<dbReference type="GO" id="GO:2000406">
    <property type="term" value="P:positive regulation of T cell migration"/>
    <property type="evidence" value="ECO:0007669"/>
    <property type="project" value="TreeGrafter"/>
</dbReference>
<feature type="domain" description="TNFR-Cys" evidence="4">
    <location>
        <begin position="62"/>
        <end position="101"/>
    </location>
</feature>
<dbReference type="Gene3D" id="2.10.50.10">
    <property type="entry name" value="Tumor Necrosis Factor Receptor, subunit A, domain 2"/>
    <property type="match status" value="3"/>
</dbReference>
<dbReference type="GO" id="GO:0002720">
    <property type="term" value="P:positive regulation of cytokine production involved in immune response"/>
    <property type="evidence" value="ECO:0007669"/>
    <property type="project" value="TreeGrafter"/>
</dbReference>
<dbReference type="PROSITE" id="PS00652">
    <property type="entry name" value="TNFR_NGFR_1"/>
    <property type="match status" value="1"/>
</dbReference>
<keyword evidence="6" id="KW-1185">Reference proteome</keyword>
<keyword evidence="3" id="KW-0732">Signal</keyword>
<dbReference type="SMART" id="SM00208">
    <property type="entry name" value="TNFR"/>
    <property type="match status" value="4"/>
</dbReference>
<name>A0AAY5EFY2_ELEEL</name>
<dbReference type="GeneTree" id="ENSGT00950000183126"/>
<sequence length="278" mass="29726">MLFLMLFIVFIIAAVFIMNLEPCLCECGRAEYNRNGGCCPMCAKGSRVYRHCTEDTSTTCVPCLESTYTAEANGLEKCSTCSVCDSGKIKMKCTSSSDTVCEPLEGYHCIDENRDSCTQAVEHKTCSPGQYIKEKGTALKDTICHVCAAGTYSNGSLQTCQPHSKCEGLGIEEIKPGTNSSDVECGTIVSVPVIGGILGVVALVVIIVGVGMTLKKKYKPVPPAGKDVVKCGAQKRAGCHASQELTKVFNVKVKAKALLSHVKAKAVFKIAHYISPAY</sequence>
<dbReference type="CDD" id="cd13405">
    <property type="entry name" value="TNFRSF14_teleost"/>
    <property type="match status" value="1"/>
</dbReference>
<keyword evidence="2" id="KW-1133">Transmembrane helix</keyword>
<accession>A0AAY5EFY2</accession>
<evidence type="ECO:0000313" key="6">
    <source>
        <dbReference type="Proteomes" id="UP000314983"/>
    </source>
</evidence>
<evidence type="ECO:0000256" key="3">
    <source>
        <dbReference type="SAM" id="SignalP"/>
    </source>
</evidence>
<dbReference type="FunFam" id="2.10.50.10:FF:000007">
    <property type="entry name" value="TNF receptor superfamily member 14"/>
    <property type="match status" value="1"/>
</dbReference>
<feature type="disulfide bond" evidence="1">
    <location>
        <begin position="63"/>
        <end position="78"/>
    </location>
</feature>
<dbReference type="PANTHER" id="PTHR46838">
    <property type="entry name" value="TUMOR NECROSIS FACTOR RECEPTOR SUPERFAMILY MEMBER 14"/>
    <property type="match status" value="1"/>
</dbReference>
<keyword evidence="2" id="KW-0812">Transmembrane</keyword>
<dbReference type="PROSITE" id="PS50050">
    <property type="entry name" value="TNFR_NGFR_2"/>
    <property type="match status" value="1"/>
</dbReference>
<dbReference type="InterPro" id="IPR001368">
    <property type="entry name" value="TNFR/NGFR_Cys_rich_reg"/>
</dbReference>
<reference evidence="5" key="3">
    <citation type="submission" date="2025-09" db="UniProtKB">
        <authorList>
            <consortium name="Ensembl"/>
        </authorList>
    </citation>
    <scope>IDENTIFICATION</scope>
</reference>
<reference evidence="5" key="2">
    <citation type="submission" date="2025-08" db="UniProtKB">
        <authorList>
            <consortium name="Ensembl"/>
        </authorList>
    </citation>
    <scope>IDENTIFICATION</scope>
</reference>
<gene>
    <name evidence="5" type="primary">IGFBP7</name>
</gene>
<dbReference type="GO" id="GO:0009897">
    <property type="term" value="C:external side of plasma membrane"/>
    <property type="evidence" value="ECO:0007669"/>
    <property type="project" value="TreeGrafter"/>
</dbReference>
<feature type="transmembrane region" description="Helical" evidence="2">
    <location>
        <begin position="188"/>
        <end position="210"/>
    </location>
</feature>
<dbReference type="Proteomes" id="UP000314983">
    <property type="component" value="Chromosome 23"/>
</dbReference>
<feature type="chain" id="PRO_5044222264" description="TNFR-Cys domain-containing protein" evidence="3">
    <location>
        <begin position="26"/>
        <end position="278"/>
    </location>
</feature>
<dbReference type="SUPFAM" id="SSF57586">
    <property type="entry name" value="TNF receptor-like"/>
    <property type="match status" value="3"/>
</dbReference>
<evidence type="ECO:0000256" key="2">
    <source>
        <dbReference type="SAM" id="Phobius"/>
    </source>
</evidence>
<keyword evidence="1" id="KW-1015">Disulfide bond</keyword>
<keyword evidence="2" id="KW-0472">Membrane</keyword>
<dbReference type="Ensembl" id="ENSEEET00000055211.1">
    <property type="protein sequence ID" value="ENSEEEP00000055317.1"/>
    <property type="gene ID" value="ENSEEEG00000011854.2"/>
</dbReference>
<proteinExistence type="predicted"/>
<dbReference type="AlphaFoldDB" id="A0AAY5EFY2"/>
<dbReference type="Pfam" id="PF00020">
    <property type="entry name" value="TNFR_c6"/>
    <property type="match status" value="2"/>
</dbReference>
<reference evidence="5 6" key="1">
    <citation type="submission" date="2020-05" db="EMBL/GenBank/DDBJ databases">
        <title>Electrophorus electricus (electric eel) genome, fEleEle1, primary haplotype.</title>
        <authorList>
            <person name="Myers G."/>
            <person name="Meyer A."/>
            <person name="Fedrigo O."/>
            <person name="Formenti G."/>
            <person name="Rhie A."/>
            <person name="Tracey A."/>
            <person name="Sims Y."/>
            <person name="Jarvis E.D."/>
        </authorList>
    </citation>
    <scope>NUCLEOTIDE SEQUENCE [LARGE SCALE GENOMIC DNA]</scope>
</reference>
<feature type="signal peptide" evidence="3">
    <location>
        <begin position="1"/>
        <end position="25"/>
    </location>
</feature>
<feature type="repeat" description="TNFR-Cys" evidence="1">
    <location>
        <begin position="62"/>
        <end position="101"/>
    </location>
</feature>
<evidence type="ECO:0000313" key="5">
    <source>
        <dbReference type="Ensembl" id="ENSEEEP00000055317.1"/>
    </source>
</evidence>
<organism evidence="5 6">
    <name type="scientific">Electrophorus electricus</name>
    <name type="common">Electric eel</name>
    <name type="synonym">Gymnotus electricus</name>
    <dbReference type="NCBI Taxonomy" id="8005"/>
    <lineage>
        <taxon>Eukaryota</taxon>
        <taxon>Metazoa</taxon>
        <taxon>Chordata</taxon>
        <taxon>Craniata</taxon>
        <taxon>Vertebrata</taxon>
        <taxon>Euteleostomi</taxon>
        <taxon>Actinopterygii</taxon>
        <taxon>Neopterygii</taxon>
        <taxon>Teleostei</taxon>
        <taxon>Ostariophysi</taxon>
        <taxon>Gymnotiformes</taxon>
        <taxon>Gymnotoidei</taxon>
        <taxon>Gymnotidae</taxon>
        <taxon>Electrophorus</taxon>
    </lineage>
</organism>
<evidence type="ECO:0000256" key="1">
    <source>
        <dbReference type="PROSITE-ProRule" id="PRU00206"/>
    </source>
</evidence>
<dbReference type="GO" id="GO:0050830">
    <property type="term" value="P:defense response to Gram-positive bacterium"/>
    <property type="evidence" value="ECO:0007669"/>
    <property type="project" value="TreeGrafter"/>
</dbReference>
<evidence type="ECO:0000259" key="4">
    <source>
        <dbReference type="PROSITE" id="PS50050"/>
    </source>
</evidence>
<comment type="caution">
    <text evidence="1">Lacks conserved residue(s) required for the propagation of feature annotation.</text>
</comment>